<feature type="compositionally biased region" description="Basic and acidic residues" evidence="1">
    <location>
        <begin position="1"/>
        <end position="10"/>
    </location>
</feature>
<sequence>MAIDEARPETVDNATDNVTGDASDGSSVSARSAPKRYPVAPGERVNVRSGPGTGYRVVRVLPYDARVQINCQKPGERITGPYGTTTIWDCIANGEYVSDAYVKTGSNGYVTVRCS</sequence>
<accession>A0ABW0ASD6</accession>
<dbReference type="RefSeq" id="WP_344484298.1">
    <property type="nucleotide sequence ID" value="NZ_BAAASB010000023.1"/>
</dbReference>
<organism evidence="2 3">
    <name type="scientific">Streptomyces amakusaensis</name>
    <dbReference type="NCBI Taxonomy" id="67271"/>
    <lineage>
        <taxon>Bacteria</taxon>
        <taxon>Bacillati</taxon>
        <taxon>Actinomycetota</taxon>
        <taxon>Actinomycetes</taxon>
        <taxon>Kitasatosporales</taxon>
        <taxon>Streptomycetaceae</taxon>
        <taxon>Streptomyces</taxon>
    </lineage>
</organism>
<proteinExistence type="predicted"/>
<evidence type="ECO:0000256" key="1">
    <source>
        <dbReference type="SAM" id="MobiDB-lite"/>
    </source>
</evidence>
<comment type="caution">
    <text evidence="2">The sequence shown here is derived from an EMBL/GenBank/DDBJ whole genome shotgun (WGS) entry which is preliminary data.</text>
</comment>
<evidence type="ECO:0000313" key="3">
    <source>
        <dbReference type="Proteomes" id="UP001596160"/>
    </source>
</evidence>
<dbReference type="Gene3D" id="2.30.30.40">
    <property type="entry name" value="SH3 Domains"/>
    <property type="match status" value="1"/>
</dbReference>
<protein>
    <submittedName>
        <fullName evidence="2">Peptidase</fullName>
    </submittedName>
</protein>
<feature type="region of interest" description="Disordered" evidence="1">
    <location>
        <begin position="1"/>
        <end position="51"/>
    </location>
</feature>
<gene>
    <name evidence="2" type="ORF">ACFPRH_33355</name>
</gene>
<keyword evidence="3" id="KW-1185">Reference proteome</keyword>
<dbReference type="Proteomes" id="UP001596160">
    <property type="component" value="Unassembled WGS sequence"/>
</dbReference>
<feature type="compositionally biased region" description="Polar residues" evidence="1">
    <location>
        <begin position="12"/>
        <end position="30"/>
    </location>
</feature>
<evidence type="ECO:0000313" key="2">
    <source>
        <dbReference type="EMBL" id="MFC5156612.1"/>
    </source>
</evidence>
<name>A0ABW0ASD6_9ACTN</name>
<reference evidence="3" key="1">
    <citation type="journal article" date="2019" name="Int. J. Syst. Evol. Microbiol.">
        <title>The Global Catalogue of Microorganisms (GCM) 10K type strain sequencing project: providing services to taxonomists for standard genome sequencing and annotation.</title>
        <authorList>
            <consortium name="The Broad Institute Genomics Platform"/>
            <consortium name="The Broad Institute Genome Sequencing Center for Infectious Disease"/>
            <person name="Wu L."/>
            <person name="Ma J."/>
        </authorList>
    </citation>
    <scope>NUCLEOTIDE SEQUENCE [LARGE SCALE GENOMIC DNA]</scope>
    <source>
        <strain evidence="3">PCU 266</strain>
    </source>
</reference>
<dbReference type="EMBL" id="JBHSKP010000037">
    <property type="protein sequence ID" value="MFC5156612.1"/>
    <property type="molecule type" value="Genomic_DNA"/>
</dbReference>